<feature type="region of interest" description="Disordered" evidence="7">
    <location>
        <begin position="36"/>
        <end position="57"/>
    </location>
</feature>
<feature type="domain" description="Helicase C-terminal" evidence="9">
    <location>
        <begin position="302"/>
        <end position="446"/>
    </location>
</feature>
<dbReference type="PANTHER" id="PTHR47959">
    <property type="entry name" value="ATP-DEPENDENT RNA HELICASE RHLE-RELATED"/>
    <property type="match status" value="1"/>
</dbReference>
<evidence type="ECO:0000259" key="9">
    <source>
        <dbReference type="PROSITE" id="PS51194"/>
    </source>
</evidence>
<dbReference type="SMART" id="SM00490">
    <property type="entry name" value="HELICc"/>
    <property type="match status" value="1"/>
</dbReference>
<dbReference type="InterPro" id="IPR001650">
    <property type="entry name" value="Helicase_C-like"/>
</dbReference>
<dbReference type="Pfam" id="PF00270">
    <property type="entry name" value="DEAD"/>
    <property type="match status" value="1"/>
</dbReference>
<dbReference type="Proteomes" id="UP000824496">
    <property type="component" value="Chromosome"/>
</dbReference>
<evidence type="ECO:0000313" key="12">
    <source>
        <dbReference type="Proteomes" id="UP000824496"/>
    </source>
</evidence>
<dbReference type="InterPro" id="IPR014014">
    <property type="entry name" value="RNA_helicase_DEAD_Q_motif"/>
</dbReference>
<protein>
    <recommendedName>
        <fullName evidence="13">DEAD/DEAH box helicase</fullName>
    </recommendedName>
</protein>
<evidence type="ECO:0000256" key="6">
    <source>
        <dbReference type="PROSITE-ProRule" id="PRU00552"/>
    </source>
</evidence>
<dbReference type="CDD" id="cd00268">
    <property type="entry name" value="DEADc"/>
    <property type="match status" value="1"/>
</dbReference>
<dbReference type="CDD" id="cd18787">
    <property type="entry name" value="SF2_C_DEAD"/>
    <property type="match status" value="1"/>
</dbReference>
<evidence type="ECO:0000256" key="3">
    <source>
        <dbReference type="ARBA" id="ARBA00022806"/>
    </source>
</evidence>
<feature type="region of interest" description="Disordered" evidence="7">
    <location>
        <begin position="478"/>
        <end position="559"/>
    </location>
</feature>
<keyword evidence="2" id="KW-0378">Hydrolase</keyword>
<accession>A0ABN6K637</accession>
<name>A0ABN6K637_9ACTO</name>
<keyword evidence="3" id="KW-0347">Helicase</keyword>
<dbReference type="Gene3D" id="3.40.50.300">
    <property type="entry name" value="P-loop containing nucleotide triphosphate hydrolases"/>
    <property type="match status" value="2"/>
</dbReference>
<comment type="similarity">
    <text evidence="5">Belongs to the DEAD box helicase family.</text>
</comment>
<proteinExistence type="inferred from homology"/>
<sequence length="559" mass="59685">MAPARHSAAARLVPRLRRSRMDPRAVETLITGAPQSRADTSTMRVGPARPKDDRVPAFTSSRLPVEGEASFTSLGIDDDLAADLDSRGFAAPFPIQSATLPDTLAGRDVLGRGRTGSGKTLAFSLPLVQRLAQQDKARPGHPIGLVLAPTRELALQIAEVIEPLARVVDMDVTTVFGGVSQKPQERALAAGVDVVVACPGRLLDLMGQGIIDLDEVAITVLDEADHMADLGFLPGVRRILRATPESGQRLLFSATLDNGVDRLVREFLHDPLQHAVDPASSPVRSMDHRVWLVADKTAKDGVVRRLASGTGQRILFTRTKHLARRVARKLTKDGIPAVELQGNMSQKARERAMRAFSSGQVHVMVATDIAARGIDVSGVELVVHVDPPAEHKAYLHRSGRTARAGADGTVVTLVLPEQKQDVQVLLRKARIKADMERVRPEDEAVAALVGQVAPLVEAGDMPEGVAVKGAAPAVRASLAGRSAGGARRRGRPDRAAQGQREGQAPRGARAGQGAGGAERGQTQERRQSRGKAQAHGRAGARSTRRKAPAPHASRTHRHQ</sequence>
<feature type="short sequence motif" description="Q motif" evidence="6">
    <location>
        <begin position="69"/>
        <end position="97"/>
    </location>
</feature>
<feature type="domain" description="DEAD-box RNA helicase Q" evidence="10">
    <location>
        <begin position="69"/>
        <end position="97"/>
    </location>
</feature>
<evidence type="ECO:0000256" key="7">
    <source>
        <dbReference type="SAM" id="MobiDB-lite"/>
    </source>
</evidence>
<dbReference type="PROSITE" id="PS51194">
    <property type="entry name" value="HELICASE_CTER"/>
    <property type="match status" value="1"/>
</dbReference>
<evidence type="ECO:0000256" key="5">
    <source>
        <dbReference type="ARBA" id="ARBA00038437"/>
    </source>
</evidence>
<dbReference type="EMBL" id="AP025017">
    <property type="protein sequence ID" value="BDA64672.1"/>
    <property type="molecule type" value="Genomic_DNA"/>
</dbReference>
<dbReference type="InterPro" id="IPR011545">
    <property type="entry name" value="DEAD/DEAH_box_helicase_dom"/>
</dbReference>
<keyword evidence="1" id="KW-0547">Nucleotide-binding</keyword>
<evidence type="ECO:0000259" key="8">
    <source>
        <dbReference type="PROSITE" id="PS51192"/>
    </source>
</evidence>
<dbReference type="InterPro" id="IPR044742">
    <property type="entry name" value="DEAD/DEAH_RhlB"/>
</dbReference>
<evidence type="ECO:0000259" key="10">
    <source>
        <dbReference type="PROSITE" id="PS51195"/>
    </source>
</evidence>
<keyword evidence="12" id="KW-1185">Reference proteome</keyword>
<feature type="compositionally biased region" description="Basic residues" evidence="7">
    <location>
        <begin position="542"/>
        <end position="559"/>
    </location>
</feature>
<dbReference type="PROSITE" id="PS51195">
    <property type="entry name" value="Q_MOTIF"/>
    <property type="match status" value="1"/>
</dbReference>
<dbReference type="InterPro" id="IPR027417">
    <property type="entry name" value="P-loop_NTPase"/>
</dbReference>
<dbReference type="InterPro" id="IPR014001">
    <property type="entry name" value="Helicase_ATP-bd"/>
</dbReference>
<keyword evidence="4" id="KW-0067">ATP-binding</keyword>
<evidence type="ECO:0000313" key="11">
    <source>
        <dbReference type="EMBL" id="BDA64672.1"/>
    </source>
</evidence>
<reference evidence="11 12" key="1">
    <citation type="submission" date="2021-08" db="EMBL/GenBank/DDBJ databases">
        <title>Whole genome sequence of novel Actinomyces species strain MAS-1.</title>
        <authorList>
            <person name="Saito M."/>
            <person name="Kuwahara N."/>
            <person name="Takizawa T."/>
            <person name="Gotouda H."/>
            <person name="Ochiai T."/>
        </authorList>
    </citation>
    <scope>NUCLEOTIDE SEQUENCE [LARGE SCALE GENOMIC DNA]</scope>
    <source>
        <strain evidence="11 12">MAS-1</strain>
    </source>
</reference>
<dbReference type="PANTHER" id="PTHR47959:SF13">
    <property type="entry name" value="ATP-DEPENDENT RNA HELICASE RHLE"/>
    <property type="match status" value="1"/>
</dbReference>
<dbReference type="SUPFAM" id="SSF52540">
    <property type="entry name" value="P-loop containing nucleoside triphosphate hydrolases"/>
    <property type="match status" value="1"/>
</dbReference>
<organism evidence="11 12">
    <name type="scientific">Actinomyces capricornis</name>
    <dbReference type="NCBI Taxonomy" id="2755559"/>
    <lineage>
        <taxon>Bacteria</taxon>
        <taxon>Bacillati</taxon>
        <taxon>Actinomycetota</taxon>
        <taxon>Actinomycetes</taxon>
        <taxon>Actinomycetales</taxon>
        <taxon>Actinomycetaceae</taxon>
        <taxon>Actinomyces</taxon>
    </lineage>
</organism>
<evidence type="ECO:0000256" key="4">
    <source>
        <dbReference type="ARBA" id="ARBA00022840"/>
    </source>
</evidence>
<dbReference type="SMART" id="SM00487">
    <property type="entry name" value="DEXDc"/>
    <property type="match status" value="1"/>
</dbReference>
<evidence type="ECO:0000256" key="2">
    <source>
        <dbReference type="ARBA" id="ARBA00022801"/>
    </source>
</evidence>
<feature type="compositionally biased region" description="Low complexity" evidence="7">
    <location>
        <begin position="495"/>
        <end position="509"/>
    </location>
</feature>
<dbReference type="InterPro" id="IPR050079">
    <property type="entry name" value="DEAD_box_RNA_helicase"/>
</dbReference>
<dbReference type="Pfam" id="PF00271">
    <property type="entry name" value="Helicase_C"/>
    <property type="match status" value="1"/>
</dbReference>
<gene>
    <name evidence="11" type="ORF">MANAM107_15060</name>
</gene>
<dbReference type="PROSITE" id="PS51192">
    <property type="entry name" value="HELICASE_ATP_BIND_1"/>
    <property type="match status" value="1"/>
</dbReference>
<feature type="domain" description="Helicase ATP-binding" evidence="8">
    <location>
        <begin position="100"/>
        <end position="274"/>
    </location>
</feature>
<evidence type="ECO:0000256" key="1">
    <source>
        <dbReference type="ARBA" id="ARBA00022741"/>
    </source>
</evidence>
<evidence type="ECO:0008006" key="13">
    <source>
        <dbReference type="Google" id="ProtNLM"/>
    </source>
</evidence>